<dbReference type="EMBL" id="JACEIK010000481">
    <property type="protein sequence ID" value="MCD7457823.1"/>
    <property type="molecule type" value="Genomic_DNA"/>
</dbReference>
<protein>
    <submittedName>
        <fullName evidence="2">Uncharacterized protein</fullName>
    </submittedName>
</protein>
<comment type="caution">
    <text evidence="2">The sequence shown here is derived from an EMBL/GenBank/DDBJ whole genome shotgun (WGS) entry which is preliminary data.</text>
</comment>
<proteinExistence type="predicted"/>
<accession>A0ABS8SFY5</accession>
<keyword evidence="3" id="KW-1185">Reference proteome</keyword>
<feature type="region of interest" description="Disordered" evidence="1">
    <location>
        <begin position="1"/>
        <end position="35"/>
    </location>
</feature>
<organism evidence="2 3">
    <name type="scientific">Datura stramonium</name>
    <name type="common">Jimsonweed</name>
    <name type="synonym">Common thornapple</name>
    <dbReference type="NCBI Taxonomy" id="4076"/>
    <lineage>
        <taxon>Eukaryota</taxon>
        <taxon>Viridiplantae</taxon>
        <taxon>Streptophyta</taxon>
        <taxon>Embryophyta</taxon>
        <taxon>Tracheophyta</taxon>
        <taxon>Spermatophyta</taxon>
        <taxon>Magnoliopsida</taxon>
        <taxon>eudicotyledons</taxon>
        <taxon>Gunneridae</taxon>
        <taxon>Pentapetalae</taxon>
        <taxon>asterids</taxon>
        <taxon>lamiids</taxon>
        <taxon>Solanales</taxon>
        <taxon>Solanaceae</taxon>
        <taxon>Solanoideae</taxon>
        <taxon>Datureae</taxon>
        <taxon>Datura</taxon>
    </lineage>
</organism>
<feature type="non-terminal residue" evidence="2">
    <location>
        <position position="1"/>
    </location>
</feature>
<gene>
    <name evidence="2" type="ORF">HAX54_036344</name>
</gene>
<evidence type="ECO:0000313" key="2">
    <source>
        <dbReference type="EMBL" id="MCD7457823.1"/>
    </source>
</evidence>
<reference evidence="2 3" key="1">
    <citation type="journal article" date="2021" name="BMC Genomics">
        <title>Datura genome reveals duplications of psychoactive alkaloid biosynthetic genes and high mutation rate following tissue culture.</title>
        <authorList>
            <person name="Rajewski A."/>
            <person name="Carter-House D."/>
            <person name="Stajich J."/>
            <person name="Litt A."/>
        </authorList>
    </citation>
    <scope>NUCLEOTIDE SEQUENCE [LARGE SCALE GENOMIC DNA]</scope>
    <source>
        <strain evidence="2">AR-01</strain>
    </source>
</reference>
<sequence length="78" mass="8540">GGGRGRSAMRLSLRQSSGATHHSLHGRGVRDVTPIAPCPRFQPPAHLITRSHVPPSAFSRICHSLRTLDMHTHMSVKQ</sequence>
<evidence type="ECO:0000313" key="3">
    <source>
        <dbReference type="Proteomes" id="UP000823775"/>
    </source>
</evidence>
<dbReference type="Proteomes" id="UP000823775">
    <property type="component" value="Unassembled WGS sequence"/>
</dbReference>
<name>A0ABS8SFY5_DATST</name>
<evidence type="ECO:0000256" key="1">
    <source>
        <dbReference type="SAM" id="MobiDB-lite"/>
    </source>
</evidence>